<protein>
    <submittedName>
        <fullName evidence="1">Uncharacterized protein</fullName>
    </submittedName>
</protein>
<dbReference type="EMBL" id="JAPDRQ010000022">
    <property type="protein sequence ID" value="KAJ9661558.1"/>
    <property type="molecule type" value="Genomic_DNA"/>
</dbReference>
<keyword evidence="2" id="KW-1185">Reference proteome</keyword>
<dbReference type="Proteomes" id="UP001172386">
    <property type="component" value="Unassembled WGS sequence"/>
</dbReference>
<accession>A0ACC3AFR1</accession>
<reference evidence="1" key="1">
    <citation type="submission" date="2022-10" db="EMBL/GenBank/DDBJ databases">
        <title>Culturing micro-colonial fungi from biological soil crusts in the Mojave desert and describing Neophaeococcomyces mojavensis, and introducing the new genera and species Taxawa tesnikishii.</title>
        <authorList>
            <person name="Kurbessoian T."/>
            <person name="Stajich J.E."/>
        </authorList>
    </citation>
    <scope>NUCLEOTIDE SEQUENCE</scope>
    <source>
        <strain evidence="1">JES_112</strain>
    </source>
</reference>
<sequence>MASESATTPVPTAVVSNVQRTPSLCMKPVPATSASSPDAFSPPMSLTSKEWVVPPRPKPGRKPATDTPPTKRKAQNRAAQRAFRERRAARVGELEEQLKEIEEQNEQEQDALRSNISELENTLERCQSDLSSYIAKCQKLEAELAQAHEQLTKQTTPQPTSAVHIHSAEDSGTIGCGNCTLDTHCQCIDDVVKGMAGDMDPVIPDRPSPPTASAHKRIKLEPADRNSMEIDFTAQYSRPAAGPIRTHTSASMADPCGFCQDGTPCICAEMMAEQERQNATRPNSPAVNNRLGQRQLAQFTPPPSEGDVANTGVPAMLVCASAPGTCAQCRADPNSTLFCKSLAASREKVGAPSGCCGGQSASGSCCQSSVPLPPRTTRSRAAANMSMRLPAPNTRNPVTLSCADAYTALSRHSGYEQASNDMASWMPKLHASPASTEGRPAMEIDAANVMAVLKDFDRRFGANK</sequence>
<comment type="caution">
    <text evidence="1">The sequence shown here is derived from an EMBL/GenBank/DDBJ whole genome shotgun (WGS) entry which is preliminary data.</text>
</comment>
<evidence type="ECO:0000313" key="1">
    <source>
        <dbReference type="EMBL" id="KAJ9661558.1"/>
    </source>
</evidence>
<organism evidence="1 2">
    <name type="scientific">Neophaeococcomyces mojaviensis</name>
    <dbReference type="NCBI Taxonomy" id="3383035"/>
    <lineage>
        <taxon>Eukaryota</taxon>
        <taxon>Fungi</taxon>
        <taxon>Dikarya</taxon>
        <taxon>Ascomycota</taxon>
        <taxon>Pezizomycotina</taxon>
        <taxon>Eurotiomycetes</taxon>
        <taxon>Chaetothyriomycetidae</taxon>
        <taxon>Chaetothyriales</taxon>
        <taxon>Chaetothyriales incertae sedis</taxon>
        <taxon>Neophaeococcomyces</taxon>
    </lineage>
</organism>
<evidence type="ECO:0000313" key="2">
    <source>
        <dbReference type="Proteomes" id="UP001172386"/>
    </source>
</evidence>
<proteinExistence type="predicted"/>
<name>A0ACC3AFR1_9EURO</name>
<gene>
    <name evidence="1" type="ORF">H2198_001938</name>
</gene>